<feature type="transmembrane region" description="Helical" evidence="1">
    <location>
        <begin position="33"/>
        <end position="53"/>
    </location>
</feature>
<dbReference type="EMBL" id="CP060782">
    <property type="protein sequence ID" value="QNP46232.1"/>
    <property type="molecule type" value="Genomic_DNA"/>
</dbReference>
<feature type="transmembrane region" description="Helical" evidence="1">
    <location>
        <begin position="184"/>
        <end position="208"/>
    </location>
</feature>
<feature type="transmembrane region" description="Helical" evidence="1">
    <location>
        <begin position="118"/>
        <end position="137"/>
    </location>
</feature>
<keyword evidence="1" id="KW-0472">Membrane</keyword>
<protein>
    <submittedName>
        <fullName evidence="2">DUF2306 domain-containing protein</fullName>
    </submittedName>
</protein>
<accession>A0ABX6T8Q0</accession>
<feature type="transmembrane region" description="Helical" evidence="1">
    <location>
        <begin position="143"/>
        <end position="164"/>
    </location>
</feature>
<keyword evidence="1" id="KW-0812">Transmembrane</keyword>
<reference evidence="2 3" key="1">
    <citation type="submission" date="2020-08" db="EMBL/GenBank/DDBJ databases">
        <title>Genome sequence of Sphingomonas sediminicola KACC 15039T.</title>
        <authorList>
            <person name="Hyun D.-W."/>
            <person name="Bae J.-W."/>
        </authorList>
    </citation>
    <scope>NUCLEOTIDE SEQUENCE [LARGE SCALE GENOMIC DNA]</scope>
    <source>
        <strain evidence="2 3">KACC 15039</strain>
    </source>
</reference>
<keyword evidence="1" id="KW-1133">Transmembrane helix</keyword>
<dbReference type="Pfam" id="PF10067">
    <property type="entry name" value="DUF2306"/>
    <property type="match status" value="1"/>
</dbReference>
<dbReference type="RefSeq" id="WP_187709185.1">
    <property type="nucleotide sequence ID" value="NZ_CP060782.1"/>
</dbReference>
<keyword evidence="3" id="KW-1185">Reference proteome</keyword>
<evidence type="ECO:0000313" key="2">
    <source>
        <dbReference type="EMBL" id="QNP46232.1"/>
    </source>
</evidence>
<evidence type="ECO:0000256" key="1">
    <source>
        <dbReference type="SAM" id="Phobius"/>
    </source>
</evidence>
<dbReference type="Proteomes" id="UP000516105">
    <property type="component" value="Chromosome"/>
</dbReference>
<sequence>MNQASTFPRETPLPDLCAGNRSRRWLNRAAQGCFAAIGIGQLLFLTFILAFYYPTTLRGDWAEWNRKPLIDGFREGDFTGNLFFAAHVILAAVITAGGLMQLVPAIRNRVPTFHRWNGRIYMMTAATLAVGGLWLVWGRGTYVTVVGAVGISANALAILAFAGLSWRSSRARRFVQHRRWALRLFAVVSAVWFMRVGYMAWAIAAGGAGIGKSMDGPFDFFIAFGNSLVPLAITEAYIQAQARQHELACYGVAALLVICVLVIAVGSVGAWLMMWSPYL</sequence>
<name>A0ABX6T8Q0_9SPHN</name>
<feature type="transmembrane region" description="Helical" evidence="1">
    <location>
        <begin position="250"/>
        <end position="274"/>
    </location>
</feature>
<dbReference type="InterPro" id="IPR018750">
    <property type="entry name" value="DUF2306_membrane"/>
</dbReference>
<feature type="transmembrane region" description="Helical" evidence="1">
    <location>
        <begin position="82"/>
        <end position="106"/>
    </location>
</feature>
<organism evidence="2 3">
    <name type="scientific">Sphingomonas sediminicola</name>
    <dbReference type="NCBI Taxonomy" id="386874"/>
    <lineage>
        <taxon>Bacteria</taxon>
        <taxon>Pseudomonadati</taxon>
        <taxon>Pseudomonadota</taxon>
        <taxon>Alphaproteobacteria</taxon>
        <taxon>Sphingomonadales</taxon>
        <taxon>Sphingomonadaceae</taxon>
        <taxon>Sphingomonas</taxon>
    </lineage>
</organism>
<evidence type="ECO:0000313" key="3">
    <source>
        <dbReference type="Proteomes" id="UP000516105"/>
    </source>
</evidence>
<proteinExistence type="predicted"/>
<gene>
    <name evidence="2" type="ORF">H9L14_03065</name>
</gene>
<feature type="transmembrane region" description="Helical" evidence="1">
    <location>
        <begin position="220"/>
        <end position="238"/>
    </location>
</feature>